<dbReference type="Gene3D" id="2.40.50.100">
    <property type="match status" value="1"/>
</dbReference>
<evidence type="ECO:0000313" key="2">
    <source>
        <dbReference type="EMBL" id="TCG04032.1"/>
    </source>
</evidence>
<sequence>MHCVSSHADEAPVTTVQTVTPTRGTIAQPVHAYGVVATSSSNVTTVNLPYVARLDQMRAQAGQAVTRGTPLFVVQADPAAVVTAAQARARAQLAQDELVRITVPLRQIACDAIAARHRAQGCARCQAGAQCATAARIGNGRATIVAPHDGVVTQVSVAQGDQVQAGAAILQLSAGSRGDGARPNVTLAVEPADAASIHPGDAVTVSGLSTALQNVPVTGRVAMVGASIDAQSQLVNIGASVPFGQSPFIPGTRVKADIATQSGTHWIVPRSAVLSDAHGDYVYQTGSDNKAHRMNVKRVVEDGDRYGVDGALDASRPLVVVGNYELQDGAQVRIDGAKQQPAGQNAKQGTARRTLASGCKDIAVRCCSSSRCSRSRARSLRFACRFRSFRTSRSRAPLYRSMPATVPPNR</sequence>
<evidence type="ECO:0000256" key="1">
    <source>
        <dbReference type="ARBA" id="ARBA00009477"/>
    </source>
</evidence>
<dbReference type="AlphaFoldDB" id="A0A4R0X5G1"/>
<dbReference type="PANTHER" id="PTHR30469:SF15">
    <property type="entry name" value="HLYD FAMILY OF SECRETION PROTEINS"/>
    <property type="match status" value="1"/>
</dbReference>
<dbReference type="NCBIfam" id="TIGR01730">
    <property type="entry name" value="RND_mfp"/>
    <property type="match status" value="1"/>
</dbReference>
<dbReference type="PANTHER" id="PTHR30469">
    <property type="entry name" value="MULTIDRUG RESISTANCE PROTEIN MDTA"/>
    <property type="match status" value="1"/>
</dbReference>
<dbReference type="Gene3D" id="1.10.287.470">
    <property type="entry name" value="Helix hairpin bin"/>
    <property type="match status" value="1"/>
</dbReference>
<dbReference type="SUPFAM" id="SSF111369">
    <property type="entry name" value="HlyD-like secretion proteins"/>
    <property type="match status" value="1"/>
</dbReference>
<comment type="caution">
    <text evidence="2">The sequence shown here is derived from an EMBL/GenBank/DDBJ whole genome shotgun (WGS) entry which is preliminary data.</text>
</comment>
<comment type="similarity">
    <text evidence="1">Belongs to the membrane fusion protein (MFP) (TC 8.A.1) family.</text>
</comment>
<dbReference type="GO" id="GO:0015562">
    <property type="term" value="F:efflux transmembrane transporter activity"/>
    <property type="evidence" value="ECO:0007669"/>
    <property type="project" value="TreeGrafter"/>
</dbReference>
<dbReference type="Gene3D" id="2.40.420.20">
    <property type="match status" value="1"/>
</dbReference>
<keyword evidence="3" id="KW-1185">Reference proteome</keyword>
<evidence type="ECO:0000313" key="3">
    <source>
        <dbReference type="Proteomes" id="UP000294200"/>
    </source>
</evidence>
<reference evidence="2 3" key="1">
    <citation type="submission" date="2017-02" db="EMBL/GenBank/DDBJ databases">
        <title>Paraburkholderia sophoroidis sp. nov. and Paraburkholderia steynii sp. nov. rhizobial symbionts of the fynbos legume Hypocalyptus sophoroides.</title>
        <authorList>
            <person name="Steenkamp E.T."/>
            <person name="Beukes C.W."/>
            <person name="Van Zyl E."/>
            <person name="Avontuur J."/>
            <person name="Chan W.Y."/>
            <person name="Hassen A."/>
            <person name="Palmer M."/>
            <person name="Mthombeni L."/>
            <person name="Phalane F."/>
            <person name="Sereme K."/>
            <person name="Venter S.N."/>
        </authorList>
    </citation>
    <scope>NUCLEOTIDE SEQUENCE [LARGE SCALE GENOMIC DNA]</scope>
    <source>
        <strain evidence="2 3">HC1.1ba</strain>
    </source>
</reference>
<dbReference type="Gene3D" id="2.40.30.170">
    <property type="match status" value="1"/>
</dbReference>
<proteinExistence type="inferred from homology"/>
<gene>
    <name evidence="2" type="ORF">BZM27_43835</name>
</gene>
<accession>A0A4R0X5G1</accession>
<protein>
    <submittedName>
        <fullName evidence="2">Uncharacterized protein</fullName>
    </submittedName>
</protein>
<dbReference type="InterPro" id="IPR006143">
    <property type="entry name" value="RND_pump_MFP"/>
</dbReference>
<name>A0A4R0X5G1_9BURK</name>
<dbReference type="EMBL" id="MWML01000299">
    <property type="protein sequence ID" value="TCG04032.1"/>
    <property type="molecule type" value="Genomic_DNA"/>
</dbReference>
<dbReference type="GO" id="GO:1990281">
    <property type="term" value="C:efflux pump complex"/>
    <property type="evidence" value="ECO:0007669"/>
    <property type="project" value="TreeGrafter"/>
</dbReference>
<organism evidence="2 3">
    <name type="scientific">Paraburkholderia steynii</name>
    <dbReference type="NCBI Taxonomy" id="1245441"/>
    <lineage>
        <taxon>Bacteria</taxon>
        <taxon>Pseudomonadati</taxon>
        <taxon>Pseudomonadota</taxon>
        <taxon>Betaproteobacteria</taxon>
        <taxon>Burkholderiales</taxon>
        <taxon>Burkholderiaceae</taxon>
        <taxon>Paraburkholderia</taxon>
    </lineage>
</organism>
<dbReference type="Proteomes" id="UP000294200">
    <property type="component" value="Unassembled WGS sequence"/>
</dbReference>